<evidence type="ECO:0000313" key="2">
    <source>
        <dbReference type="Proteomes" id="UP000472580"/>
    </source>
</evidence>
<dbReference type="OrthoDB" id="194242at2"/>
<comment type="caution">
    <text evidence="1">The sequence shown here is derived from an EMBL/GenBank/DDBJ whole genome shotgun (WGS) entry which is preliminary data.</text>
</comment>
<accession>A0A6L6YM96</accession>
<dbReference type="AlphaFoldDB" id="A0A6L6YM96"/>
<organism evidence="1 2">
    <name type="scientific">Parasutterella muris</name>
    <dbReference type="NCBI Taxonomy" id="2565572"/>
    <lineage>
        <taxon>Bacteria</taxon>
        <taxon>Pseudomonadati</taxon>
        <taxon>Pseudomonadota</taxon>
        <taxon>Betaproteobacteria</taxon>
        <taxon>Burkholderiales</taxon>
        <taxon>Sutterellaceae</taxon>
        <taxon>Parasutterella</taxon>
    </lineage>
</organism>
<reference evidence="1 2" key="1">
    <citation type="submission" date="2019-12" db="EMBL/GenBank/DDBJ databases">
        <title>Microbes associate with the intestines of laboratory mice.</title>
        <authorList>
            <person name="Navarre W."/>
            <person name="Wong E."/>
        </authorList>
    </citation>
    <scope>NUCLEOTIDE SEQUENCE [LARGE SCALE GENOMIC DNA]</scope>
    <source>
        <strain evidence="1 2">NM82_D38</strain>
    </source>
</reference>
<evidence type="ECO:0000313" key="1">
    <source>
        <dbReference type="EMBL" id="MVX58023.1"/>
    </source>
</evidence>
<gene>
    <name evidence="1" type="ORF">E5987_12665</name>
</gene>
<evidence type="ECO:0008006" key="3">
    <source>
        <dbReference type="Google" id="ProtNLM"/>
    </source>
</evidence>
<keyword evidence="2" id="KW-1185">Reference proteome</keyword>
<name>A0A6L6YM96_9BURK</name>
<dbReference type="RefSeq" id="WP_160336429.1">
    <property type="nucleotide sequence ID" value="NZ_WSRP01000093.1"/>
</dbReference>
<proteinExistence type="predicted"/>
<sequence>MSNKSIISILSIIIFIGLSGCASIAEKDIQELEITTTPESCSITVTDKNGENIYQGKTPFRQTLSKAEGYFTGQIYNIHIEKGGCRPADLVVKSKNNLWYVFGNTANAFIPGWIGVDAKTHAMYELSSSKIHVRLVCSDEDGFPGVVKKEVLEK</sequence>
<dbReference type="PROSITE" id="PS51257">
    <property type="entry name" value="PROKAR_LIPOPROTEIN"/>
    <property type="match status" value="1"/>
</dbReference>
<dbReference type="EMBL" id="WSRP01000093">
    <property type="protein sequence ID" value="MVX58023.1"/>
    <property type="molecule type" value="Genomic_DNA"/>
</dbReference>
<protein>
    <recommendedName>
        <fullName evidence="3">Lipoprotein</fullName>
    </recommendedName>
</protein>
<dbReference type="Proteomes" id="UP000472580">
    <property type="component" value="Unassembled WGS sequence"/>
</dbReference>